<evidence type="ECO:0000256" key="1">
    <source>
        <dbReference type="SAM" id="MobiDB-lite"/>
    </source>
</evidence>
<dbReference type="EMBL" id="CAADFY010000008">
    <property type="protein sequence ID" value="VFK52414.1"/>
    <property type="molecule type" value="Genomic_DNA"/>
</dbReference>
<reference evidence="2" key="1">
    <citation type="submission" date="2019-02" db="EMBL/GenBank/DDBJ databases">
        <authorList>
            <person name="Gruber-Vodicka R. H."/>
            <person name="Seah K. B. B."/>
        </authorList>
    </citation>
    <scope>NUCLEOTIDE SEQUENCE</scope>
    <source>
        <strain evidence="4">BECK_BY1</strain>
        <strain evidence="3">BECK_BY2</strain>
        <strain evidence="2">BECK_BY3</strain>
    </source>
</reference>
<evidence type="ECO:0000313" key="4">
    <source>
        <dbReference type="EMBL" id="VFK57584.1"/>
    </source>
</evidence>
<evidence type="ECO:0000313" key="2">
    <source>
        <dbReference type="EMBL" id="VFK52414.1"/>
    </source>
</evidence>
<name>A0A450ZF47_9GAMM</name>
<dbReference type="EMBL" id="CAADFX010000065">
    <property type="protein sequence ID" value="VFK57584.1"/>
    <property type="molecule type" value="Genomic_DNA"/>
</dbReference>
<dbReference type="AlphaFoldDB" id="A0A450ZF47"/>
<proteinExistence type="predicted"/>
<feature type="compositionally biased region" description="Basic and acidic residues" evidence="1">
    <location>
        <begin position="18"/>
        <end position="28"/>
    </location>
</feature>
<protein>
    <submittedName>
        <fullName evidence="2">Uncharacterized protein</fullName>
    </submittedName>
</protein>
<evidence type="ECO:0000313" key="3">
    <source>
        <dbReference type="EMBL" id="VFK52931.1"/>
    </source>
</evidence>
<feature type="region of interest" description="Disordered" evidence="1">
    <location>
        <begin position="1"/>
        <end position="28"/>
    </location>
</feature>
<sequence>MTITFHSPMNDLVKNRTSQREHKSQKTLSKKDLDIKLAEGLADVKAGRYRELTSDTIGTVAKSIVKKSLQ</sequence>
<gene>
    <name evidence="4" type="ORF">BECKTUN1418D_GA0071000_106516</name>
    <name evidence="3" type="ORF">BECKTUN1418E_GA0071001_101122</name>
    <name evidence="2" type="ORF">BECKTUN1418F_GA0071002_100822</name>
</gene>
<organism evidence="2">
    <name type="scientific">Candidatus Kentrum sp. TUN</name>
    <dbReference type="NCBI Taxonomy" id="2126343"/>
    <lineage>
        <taxon>Bacteria</taxon>
        <taxon>Pseudomonadati</taxon>
        <taxon>Pseudomonadota</taxon>
        <taxon>Gammaproteobacteria</taxon>
        <taxon>Candidatus Kentrum</taxon>
    </lineage>
</organism>
<accession>A0A450ZF47</accession>
<dbReference type="EMBL" id="CAADFV010000011">
    <property type="protein sequence ID" value="VFK52931.1"/>
    <property type="molecule type" value="Genomic_DNA"/>
</dbReference>